<name>A0A1C6SRX4_9ACTN</name>
<dbReference type="EMBL" id="FMHT01000003">
    <property type="protein sequence ID" value="SCL32099.1"/>
    <property type="molecule type" value="Genomic_DNA"/>
</dbReference>
<evidence type="ECO:0000313" key="1">
    <source>
        <dbReference type="EMBL" id="SCL32099.1"/>
    </source>
</evidence>
<accession>A0A1C6SRX4</accession>
<gene>
    <name evidence="1" type="ORF">GA0070616_4387</name>
</gene>
<dbReference type="AlphaFoldDB" id="A0A1C6SRX4"/>
<proteinExistence type="predicted"/>
<reference evidence="1 2" key="1">
    <citation type="submission" date="2016-06" db="EMBL/GenBank/DDBJ databases">
        <authorList>
            <person name="Kjaerup R.B."/>
            <person name="Dalgaard T.S."/>
            <person name="Juul-Madsen H.R."/>
        </authorList>
    </citation>
    <scope>NUCLEOTIDE SEQUENCE [LARGE SCALE GENOMIC DNA]</scope>
    <source>
        <strain evidence="1 2">DSM 43818</strain>
    </source>
</reference>
<organism evidence="1 2">
    <name type="scientific">Micromonospora nigra</name>
    <dbReference type="NCBI Taxonomy" id="145857"/>
    <lineage>
        <taxon>Bacteria</taxon>
        <taxon>Bacillati</taxon>
        <taxon>Actinomycetota</taxon>
        <taxon>Actinomycetes</taxon>
        <taxon>Micromonosporales</taxon>
        <taxon>Micromonosporaceae</taxon>
        <taxon>Micromonospora</taxon>
    </lineage>
</organism>
<keyword evidence="2" id="KW-1185">Reference proteome</keyword>
<evidence type="ECO:0000313" key="2">
    <source>
        <dbReference type="Proteomes" id="UP000199699"/>
    </source>
</evidence>
<dbReference type="Proteomes" id="UP000199699">
    <property type="component" value="Unassembled WGS sequence"/>
</dbReference>
<protein>
    <submittedName>
        <fullName evidence="1">Uncharacterized protein</fullName>
    </submittedName>
</protein>
<sequence>MTDPWVRRHVLLYAWPHVIRRLRTRPLRARLLADLLRKANRR</sequence>